<accession>A0A9X5BDX4</accession>
<dbReference type="Gene3D" id="3.40.50.2300">
    <property type="match status" value="1"/>
</dbReference>
<evidence type="ECO:0000256" key="4">
    <source>
        <dbReference type="ARBA" id="ARBA00023163"/>
    </source>
</evidence>
<dbReference type="SMART" id="SM00342">
    <property type="entry name" value="HTH_ARAC"/>
    <property type="match status" value="1"/>
</dbReference>
<dbReference type="PROSITE" id="PS50110">
    <property type="entry name" value="RESPONSE_REGULATORY"/>
    <property type="match status" value="1"/>
</dbReference>
<dbReference type="SUPFAM" id="SSF52172">
    <property type="entry name" value="CheY-like"/>
    <property type="match status" value="1"/>
</dbReference>
<dbReference type="InterPro" id="IPR001789">
    <property type="entry name" value="Sig_transdc_resp-reg_receiver"/>
</dbReference>
<dbReference type="SUPFAM" id="SSF46689">
    <property type="entry name" value="Homeodomain-like"/>
    <property type="match status" value="2"/>
</dbReference>
<dbReference type="InterPro" id="IPR020449">
    <property type="entry name" value="Tscrpt_reg_AraC-type_HTH"/>
</dbReference>
<keyword evidence="10" id="KW-1185">Reference proteome</keyword>
<dbReference type="SMART" id="SM00448">
    <property type="entry name" value="REC"/>
    <property type="match status" value="1"/>
</dbReference>
<evidence type="ECO:0000256" key="3">
    <source>
        <dbReference type="ARBA" id="ARBA00023125"/>
    </source>
</evidence>
<feature type="domain" description="HTH araC/xylS-type" evidence="7">
    <location>
        <begin position="394"/>
        <end position="492"/>
    </location>
</feature>
<evidence type="ECO:0000256" key="2">
    <source>
        <dbReference type="ARBA" id="ARBA00023015"/>
    </source>
</evidence>
<dbReference type="GO" id="GO:0003700">
    <property type="term" value="F:DNA-binding transcription factor activity"/>
    <property type="evidence" value="ECO:0007669"/>
    <property type="project" value="InterPro"/>
</dbReference>
<dbReference type="OrthoDB" id="9794370at2"/>
<dbReference type="PANTHER" id="PTHR43280:SF10">
    <property type="entry name" value="REGULATORY PROTEIN POCR"/>
    <property type="match status" value="1"/>
</dbReference>
<dbReference type="PROSITE" id="PS00041">
    <property type="entry name" value="HTH_ARAC_FAMILY_1"/>
    <property type="match status" value="1"/>
</dbReference>
<feature type="domain" description="Response regulatory" evidence="8">
    <location>
        <begin position="3"/>
        <end position="120"/>
    </location>
</feature>
<comment type="caution">
    <text evidence="9">The sequence shown here is derived from an EMBL/GenBank/DDBJ whole genome shotgun (WGS) entry which is preliminary data.</text>
</comment>
<dbReference type="PROSITE" id="PS01124">
    <property type="entry name" value="HTH_ARAC_FAMILY_2"/>
    <property type="match status" value="1"/>
</dbReference>
<reference evidence="9" key="1">
    <citation type="submission" date="2018-09" db="EMBL/GenBank/DDBJ databases">
        <title>Murine metabolic-syndrome-specific gut microbial biobank.</title>
        <authorList>
            <person name="Liu C."/>
        </authorList>
    </citation>
    <scope>NUCLEOTIDE SEQUENCE</scope>
    <source>
        <strain evidence="9">D42-62</strain>
    </source>
</reference>
<dbReference type="InterPro" id="IPR018062">
    <property type="entry name" value="HTH_AraC-typ_CS"/>
</dbReference>
<evidence type="ECO:0000259" key="7">
    <source>
        <dbReference type="PROSITE" id="PS01124"/>
    </source>
</evidence>
<keyword evidence="4" id="KW-0804">Transcription</keyword>
<evidence type="ECO:0000259" key="8">
    <source>
        <dbReference type="PROSITE" id="PS50110"/>
    </source>
</evidence>
<protein>
    <recommendedName>
        <fullName evidence="1">Stage 0 sporulation protein A homolog</fullName>
    </recommendedName>
</protein>
<dbReference type="PRINTS" id="PR00032">
    <property type="entry name" value="HTHARAC"/>
</dbReference>
<dbReference type="InterPro" id="IPR009057">
    <property type="entry name" value="Homeodomain-like_sf"/>
</dbReference>
<dbReference type="InterPro" id="IPR018060">
    <property type="entry name" value="HTH_AraC"/>
</dbReference>
<dbReference type="CDD" id="cd17536">
    <property type="entry name" value="REC_YesN-like"/>
    <property type="match status" value="1"/>
</dbReference>
<dbReference type="InterPro" id="IPR011006">
    <property type="entry name" value="CheY-like_superfamily"/>
</dbReference>
<gene>
    <name evidence="9" type="ORF">D5281_05295</name>
</gene>
<dbReference type="EMBL" id="QZDT01000005">
    <property type="protein sequence ID" value="NBJ92016.1"/>
    <property type="molecule type" value="Genomic_DNA"/>
</dbReference>
<dbReference type="GO" id="GO:0043565">
    <property type="term" value="F:sequence-specific DNA binding"/>
    <property type="evidence" value="ECO:0007669"/>
    <property type="project" value="InterPro"/>
</dbReference>
<evidence type="ECO:0000313" key="9">
    <source>
        <dbReference type="EMBL" id="NBJ92016.1"/>
    </source>
</evidence>
<dbReference type="Proteomes" id="UP001154420">
    <property type="component" value="Unassembled WGS sequence"/>
</dbReference>
<evidence type="ECO:0000256" key="1">
    <source>
        <dbReference type="ARBA" id="ARBA00018672"/>
    </source>
</evidence>
<dbReference type="Pfam" id="PF00072">
    <property type="entry name" value="Response_reg"/>
    <property type="match status" value="1"/>
</dbReference>
<dbReference type="Pfam" id="PF12833">
    <property type="entry name" value="HTH_18"/>
    <property type="match status" value="1"/>
</dbReference>
<keyword evidence="3" id="KW-0238">DNA-binding</keyword>
<dbReference type="AlphaFoldDB" id="A0A9X5BDX4"/>
<proteinExistence type="predicted"/>
<dbReference type="Gene3D" id="1.10.10.60">
    <property type="entry name" value="Homeodomain-like"/>
    <property type="match status" value="2"/>
</dbReference>
<feature type="modified residue" description="4-aspartylphosphate" evidence="6">
    <location>
        <position position="55"/>
    </location>
</feature>
<evidence type="ECO:0000256" key="5">
    <source>
        <dbReference type="ARBA" id="ARBA00024867"/>
    </source>
</evidence>
<keyword evidence="2" id="KW-0805">Transcription regulation</keyword>
<name>A0A9X5BDX4_9FIRM</name>
<organism evidence="9 10">
    <name type="scientific">Parablautia muri</name>
    <dbReference type="NCBI Taxonomy" id="2320879"/>
    <lineage>
        <taxon>Bacteria</taxon>
        <taxon>Bacillati</taxon>
        <taxon>Bacillota</taxon>
        <taxon>Clostridia</taxon>
        <taxon>Lachnospirales</taxon>
        <taxon>Lachnospiraceae</taxon>
        <taxon>Parablautia</taxon>
    </lineage>
</organism>
<evidence type="ECO:0000313" key="10">
    <source>
        <dbReference type="Proteomes" id="UP001154420"/>
    </source>
</evidence>
<evidence type="ECO:0000256" key="6">
    <source>
        <dbReference type="PROSITE-ProRule" id="PRU00169"/>
    </source>
</evidence>
<dbReference type="RefSeq" id="WP_160559087.1">
    <property type="nucleotide sequence ID" value="NZ_QZDT01000005.1"/>
</dbReference>
<dbReference type="GO" id="GO:0000160">
    <property type="term" value="P:phosphorelay signal transduction system"/>
    <property type="evidence" value="ECO:0007669"/>
    <property type="project" value="InterPro"/>
</dbReference>
<comment type="function">
    <text evidence="5">May play the central regulatory role in sporulation. It may be an element of the effector pathway responsible for the activation of sporulation genes in response to nutritional stress. Spo0A may act in concert with spo0H (a sigma factor) to control the expression of some genes that are critical to the sporulation process.</text>
</comment>
<sequence length="493" mass="57367">MFNVLLVEDEKLEMETLRDYVDWKRLGASRVYTARNGRAALECLEAHDPDIMITDIQMPVMDGIELAKRAREEGYQCKIVFLTGYDYYDYMKSAFQVQAVDYILKPFGVDEVEGLIERICEQIGREKMAEDSIRFASGQLLVRACEGNEQKLDELSRAYFSHTAQEKAFGMLGVYGNVDEKLAVDLLKFSEVQHAFCAEQMIFVILQGYISVQDAAGRIIQAVRDNGCVAYLEGRLSLEELKNGSDILKSQRDRMFYEKPGNVNCVSSQEEDNRKRVDKDSWSEKRKELRREILSGKEESTKDALLSCLRELKGLNSAESQREAYALYLNLHNRLELEDMQLLEFMEKREEKPERKILNIGYFTGICEALWQYVKELCTYYKKQQEDSNYYVVAWVRNYVDKNYMNACRVEDMAEKINLSPNYLRSLFKIGTGQTILEYITDVRMQQACELLRDKRLKVKDVSSRAGYENVSYFSQIFTKRFGVTPNEYRKKV</sequence>
<dbReference type="PANTHER" id="PTHR43280">
    <property type="entry name" value="ARAC-FAMILY TRANSCRIPTIONAL REGULATOR"/>
    <property type="match status" value="1"/>
</dbReference>
<keyword evidence="6" id="KW-0597">Phosphoprotein</keyword>